<accession>A0A2U1PBM2</accession>
<evidence type="ECO:0000313" key="2">
    <source>
        <dbReference type="Proteomes" id="UP000245207"/>
    </source>
</evidence>
<dbReference type="Proteomes" id="UP000245207">
    <property type="component" value="Unassembled WGS sequence"/>
</dbReference>
<protein>
    <submittedName>
        <fullName evidence="1">Cleavage and polyadenylation specificity factor</fullName>
    </submittedName>
</protein>
<keyword evidence="2" id="KW-1185">Reference proteome</keyword>
<comment type="caution">
    <text evidence="1">The sequence shown here is derived from an EMBL/GenBank/DDBJ whole genome shotgun (WGS) entry which is preliminary data.</text>
</comment>
<evidence type="ECO:0000313" key="1">
    <source>
        <dbReference type="EMBL" id="PWA83154.1"/>
    </source>
</evidence>
<sequence length="110" mass="12379">MACVKEKRVRLSASFYLVLLHPHGESASSVLRFSRVNFDYTKGNMSETTQIPHITTFEKLCDGPIYGFAALDTSYSKHGFIYASQGVVKVCQLPSLSYDHYWPVEKNNGP</sequence>
<proteinExistence type="predicted"/>
<dbReference type="STRING" id="35608.A0A2U1PBM2"/>
<dbReference type="AlphaFoldDB" id="A0A2U1PBM2"/>
<dbReference type="EMBL" id="PKPP01001384">
    <property type="protein sequence ID" value="PWA83154.1"/>
    <property type="molecule type" value="Genomic_DNA"/>
</dbReference>
<reference evidence="1 2" key="1">
    <citation type="journal article" date="2018" name="Mol. Plant">
        <title>The genome of Artemisia annua provides insight into the evolution of Asteraceae family and artemisinin biosynthesis.</title>
        <authorList>
            <person name="Shen Q."/>
            <person name="Zhang L."/>
            <person name="Liao Z."/>
            <person name="Wang S."/>
            <person name="Yan T."/>
            <person name="Shi P."/>
            <person name="Liu M."/>
            <person name="Fu X."/>
            <person name="Pan Q."/>
            <person name="Wang Y."/>
            <person name="Lv Z."/>
            <person name="Lu X."/>
            <person name="Zhang F."/>
            <person name="Jiang W."/>
            <person name="Ma Y."/>
            <person name="Chen M."/>
            <person name="Hao X."/>
            <person name="Li L."/>
            <person name="Tang Y."/>
            <person name="Lv G."/>
            <person name="Zhou Y."/>
            <person name="Sun X."/>
            <person name="Brodelius P.E."/>
            <person name="Rose J.K.C."/>
            <person name="Tang K."/>
        </authorList>
    </citation>
    <scope>NUCLEOTIDE SEQUENCE [LARGE SCALE GENOMIC DNA]</scope>
    <source>
        <strain evidence="2">cv. Huhao1</strain>
        <tissue evidence="1">Leaf</tissue>
    </source>
</reference>
<organism evidence="1 2">
    <name type="scientific">Artemisia annua</name>
    <name type="common">Sweet wormwood</name>
    <dbReference type="NCBI Taxonomy" id="35608"/>
    <lineage>
        <taxon>Eukaryota</taxon>
        <taxon>Viridiplantae</taxon>
        <taxon>Streptophyta</taxon>
        <taxon>Embryophyta</taxon>
        <taxon>Tracheophyta</taxon>
        <taxon>Spermatophyta</taxon>
        <taxon>Magnoliopsida</taxon>
        <taxon>eudicotyledons</taxon>
        <taxon>Gunneridae</taxon>
        <taxon>Pentapetalae</taxon>
        <taxon>asterids</taxon>
        <taxon>campanulids</taxon>
        <taxon>Asterales</taxon>
        <taxon>Asteraceae</taxon>
        <taxon>Asteroideae</taxon>
        <taxon>Anthemideae</taxon>
        <taxon>Artemisiinae</taxon>
        <taxon>Artemisia</taxon>
    </lineage>
</organism>
<name>A0A2U1PBM2_ARTAN</name>
<gene>
    <name evidence="1" type="ORF">CTI12_AA170060</name>
</gene>